<evidence type="ECO:0008006" key="3">
    <source>
        <dbReference type="Google" id="ProtNLM"/>
    </source>
</evidence>
<evidence type="ECO:0000313" key="2">
    <source>
        <dbReference type="Proteomes" id="UP000288227"/>
    </source>
</evidence>
<dbReference type="OrthoDB" id="609711at2"/>
<sequence>MFSKVLICGFKYVSISAKVLLLVVYSTFLVDSVSAQTDSSKTFLNNKITQKAIGSVKRKPKPETVVTAKSEDPFLPYEGKIIRNIIINKVGFEKSIYDSSRNFRSTATYIANSLHANSKEGVIRDNLFFRKNKPLNPYRIADNERHLRDLDFILDSKIEVCFVNGSEDSVDVEVFTRDVFSLGIKFEPEEFDAYRFDIYDANLFGQGQRIQMNTLLDAARSPQAGMELSYRKSSIGGTLINPSIGYSQINTGRSYGIENEHAYYLRLDRPLVSPYSRLAGSFEISKNYSINNYRLPDSTFRDYRYHLEDVWAGYNMGIFNTVNSRERHFVALRYFNQAFERKPSQPAEIVNPIYNNQKFLLGSVTFYEQNFYKTQYVYGFGRTEDIPYGKTLTLTAGWSNEFGLDRSYGGMNTAREFVSRKGNFYRLAAGAGSYFREEKAEDAFMFVSGLYYSKLLIKKNIKIRQQIEGGHAQAFSNTIRPLLTLNNQLEGFRPDSLFAYKRTFLRTETTVFTNWKILGFNFAGFASAESAFYQQDPEKDAFQKFVWGVNGGFRIRNENLIFGTIEVRGFYFPVTVRGLEPYSIRVSTNVRLKYTSTFVRPPSFVSYN</sequence>
<proteinExistence type="predicted"/>
<dbReference type="EMBL" id="BHXQ01000005">
    <property type="protein sequence ID" value="GCC52611.1"/>
    <property type="molecule type" value="Genomic_DNA"/>
</dbReference>
<accession>A0A401UCG6</accession>
<protein>
    <recommendedName>
        <fullName evidence="3">POTRA domain-containing protein</fullName>
    </recommendedName>
</protein>
<evidence type="ECO:0000313" key="1">
    <source>
        <dbReference type="EMBL" id="GCC52611.1"/>
    </source>
</evidence>
<dbReference type="AlphaFoldDB" id="A0A401UCG6"/>
<reference evidence="1 2" key="1">
    <citation type="submission" date="2018-11" db="EMBL/GenBank/DDBJ databases">
        <title>Chryseotalea sanarue gen. nov., sp., nov., a member of the family Cytophagaceae, isolated from a brackish lake in Hamamatsu Japan.</title>
        <authorList>
            <person name="Maejima Y."/>
            <person name="Iino T."/>
            <person name="Muraguchi Y."/>
            <person name="Fukuda K."/>
            <person name="Ohkuma M."/>
            <person name="Moriuchi R."/>
            <person name="Dohra H."/>
            <person name="Kimbara K."/>
            <person name="Shintani M."/>
        </authorList>
    </citation>
    <scope>NUCLEOTIDE SEQUENCE [LARGE SCALE GENOMIC DNA]</scope>
    <source>
        <strain evidence="1 2">Ys</strain>
    </source>
</reference>
<name>A0A401UCG6_9BACT</name>
<gene>
    <name evidence="1" type="ORF">SanaruYs_28480</name>
</gene>
<dbReference type="RefSeq" id="WP_127123268.1">
    <property type="nucleotide sequence ID" value="NZ_BHXQ01000005.1"/>
</dbReference>
<organism evidence="1 2">
    <name type="scientific">Chryseotalea sanaruensis</name>
    <dbReference type="NCBI Taxonomy" id="2482724"/>
    <lineage>
        <taxon>Bacteria</taxon>
        <taxon>Pseudomonadati</taxon>
        <taxon>Bacteroidota</taxon>
        <taxon>Cytophagia</taxon>
        <taxon>Cytophagales</taxon>
        <taxon>Chryseotaleaceae</taxon>
        <taxon>Chryseotalea</taxon>
    </lineage>
</organism>
<keyword evidence="2" id="KW-1185">Reference proteome</keyword>
<dbReference type="Proteomes" id="UP000288227">
    <property type="component" value="Unassembled WGS sequence"/>
</dbReference>
<comment type="caution">
    <text evidence="1">The sequence shown here is derived from an EMBL/GenBank/DDBJ whole genome shotgun (WGS) entry which is preliminary data.</text>
</comment>